<keyword evidence="4" id="KW-1185">Reference proteome</keyword>
<feature type="coiled-coil region" evidence="1">
    <location>
        <begin position="13"/>
        <end position="62"/>
    </location>
</feature>
<feature type="coiled-coil region" evidence="1">
    <location>
        <begin position="117"/>
        <end position="152"/>
    </location>
</feature>
<accession>A0ABS6BT74</accession>
<gene>
    <name evidence="3" type="ORF">KPL37_05390</name>
</gene>
<evidence type="ECO:0000259" key="2">
    <source>
        <dbReference type="Pfam" id="PF13250"/>
    </source>
</evidence>
<sequence length="386" mass="45457">MAILTSIKDALSAKQYKAEIEKLIEENKNLKYIKLTPTQMGMSRILSKTKELEAELEEYDKLILTKTKAIEELNIEYGNQATYQTREFEEKSIEYDHKIELKDKELEDKSIENDNIIESKKKEYDDLIELKAKELEDKSSEYDNLINGKKEEYDNLIELKGKELEDKSTEYDEFIESKSNEYEDIFKQKAIELEQKSSEYAVLIESKTKSIEELNLEYNNTKTRVEDLNTQIVTLDDDILMQSFGVYKSEYNLMNSVKCSTMLQDIREKQVNMIKSKEAIEFKQWIINGNINEDNQLVGDMTDDMIKLVVRIFNDECDSIINKVKFSNIEAIENRIKKFFEDLNKLGNITQVKISPKYFNTKLEELHLSYEYKLKDQEEKEESETT</sequence>
<evidence type="ECO:0000256" key="1">
    <source>
        <dbReference type="SAM" id="Coils"/>
    </source>
</evidence>
<protein>
    <submittedName>
        <fullName evidence="3">DUF4041 domain-containing protein</fullName>
    </submittedName>
</protein>
<feature type="coiled-coil region" evidence="1">
    <location>
        <begin position="204"/>
        <end position="238"/>
    </location>
</feature>
<dbReference type="InterPro" id="IPR025280">
    <property type="entry name" value="SNIPE"/>
</dbReference>
<dbReference type="EMBL" id="JAHLDV010000007">
    <property type="protein sequence ID" value="MBU3159189.1"/>
    <property type="molecule type" value="Genomic_DNA"/>
</dbReference>
<reference evidence="3 4" key="1">
    <citation type="submission" date="2021-06" db="EMBL/GenBank/DDBJ databases">
        <title>Clostridia strains as spoilage organisms.</title>
        <authorList>
            <person name="Wambui J."/>
            <person name="Stephan R."/>
            <person name="Stevens M.J.A."/>
        </authorList>
    </citation>
    <scope>NUCLEOTIDE SEQUENCE [LARGE SCALE GENOMIC DNA]</scope>
    <source>
        <strain evidence="3 4">DSM 14204</strain>
    </source>
</reference>
<feature type="domain" description="SNIPE associated" evidence="2">
    <location>
        <begin position="257"/>
        <end position="377"/>
    </location>
</feature>
<organism evidence="3 4">
    <name type="scientific">Clostridium frigoris</name>
    <dbReference type="NCBI Taxonomy" id="205327"/>
    <lineage>
        <taxon>Bacteria</taxon>
        <taxon>Bacillati</taxon>
        <taxon>Bacillota</taxon>
        <taxon>Clostridia</taxon>
        <taxon>Eubacteriales</taxon>
        <taxon>Clostridiaceae</taxon>
        <taxon>Clostridium</taxon>
    </lineage>
</organism>
<name>A0ABS6BT74_9CLOT</name>
<keyword evidence="1" id="KW-0175">Coiled coil</keyword>
<evidence type="ECO:0000313" key="4">
    <source>
        <dbReference type="Proteomes" id="UP000776252"/>
    </source>
</evidence>
<evidence type="ECO:0000313" key="3">
    <source>
        <dbReference type="EMBL" id="MBU3159189.1"/>
    </source>
</evidence>
<comment type="caution">
    <text evidence="3">The sequence shown here is derived from an EMBL/GenBank/DDBJ whole genome shotgun (WGS) entry which is preliminary data.</text>
</comment>
<proteinExistence type="predicted"/>
<dbReference type="Pfam" id="PF13250">
    <property type="entry name" value="SNIPE"/>
    <property type="match status" value="1"/>
</dbReference>
<dbReference type="RefSeq" id="WP_216146391.1">
    <property type="nucleotide sequence ID" value="NZ_JAHLDV010000007.1"/>
</dbReference>
<dbReference type="Proteomes" id="UP000776252">
    <property type="component" value="Unassembled WGS sequence"/>
</dbReference>